<evidence type="ECO:0000313" key="7">
    <source>
        <dbReference type="EMBL" id="MBY4636013.1"/>
    </source>
</evidence>
<dbReference type="CDD" id="cd00383">
    <property type="entry name" value="trans_reg_C"/>
    <property type="match status" value="1"/>
</dbReference>
<organism evidence="7 8">
    <name type="scientific">Sphingopyxis jiangsuensis</name>
    <dbReference type="NCBI Taxonomy" id="2871171"/>
    <lineage>
        <taxon>Bacteria</taxon>
        <taxon>Pseudomonadati</taxon>
        <taxon>Pseudomonadota</taxon>
        <taxon>Alphaproteobacteria</taxon>
        <taxon>Sphingomonadales</taxon>
        <taxon>Sphingomonadaceae</taxon>
        <taxon>Sphingopyxis</taxon>
    </lineage>
</organism>
<proteinExistence type="predicted"/>
<dbReference type="Pfam" id="PF13424">
    <property type="entry name" value="TPR_12"/>
    <property type="match status" value="2"/>
</dbReference>
<evidence type="ECO:0000256" key="2">
    <source>
        <dbReference type="ARBA" id="ARBA00022803"/>
    </source>
</evidence>
<dbReference type="EMBL" id="JAILXK010000001">
    <property type="protein sequence ID" value="MBY4636013.1"/>
    <property type="molecule type" value="Genomic_DNA"/>
</dbReference>
<evidence type="ECO:0000256" key="4">
    <source>
        <dbReference type="PROSITE-ProRule" id="PRU01091"/>
    </source>
</evidence>
<dbReference type="Proteomes" id="UP001166571">
    <property type="component" value="Unassembled WGS sequence"/>
</dbReference>
<accession>A0ABS7MAM8</accession>
<keyword evidence="5" id="KW-0472">Membrane</keyword>
<dbReference type="InterPro" id="IPR036388">
    <property type="entry name" value="WH-like_DNA-bd_sf"/>
</dbReference>
<gene>
    <name evidence="7" type="ORF">K5P26_02520</name>
</gene>
<keyword evidence="1" id="KW-0677">Repeat</keyword>
<dbReference type="InterPro" id="IPR019734">
    <property type="entry name" value="TPR_rpt"/>
</dbReference>
<comment type="caution">
    <text evidence="7">The sequence shown here is derived from an EMBL/GenBank/DDBJ whole genome shotgun (WGS) entry which is preliminary data.</text>
</comment>
<dbReference type="Pfam" id="PF00486">
    <property type="entry name" value="Trans_reg_C"/>
    <property type="match status" value="1"/>
</dbReference>
<evidence type="ECO:0000256" key="5">
    <source>
        <dbReference type="SAM" id="Phobius"/>
    </source>
</evidence>
<evidence type="ECO:0000313" key="8">
    <source>
        <dbReference type="Proteomes" id="UP001166571"/>
    </source>
</evidence>
<dbReference type="Gene3D" id="1.25.40.10">
    <property type="entry name" value="Tetratricopeptide repeat domain"/>
    <property type="match status" value="3"/>
</dbReference>
<feature type="transmembrane region" description="Helical" evidence="5">
    <location>
        <begin position="140"/>
        <end position="161"/>
    </location>
</feature>
<dbReference type="Gene3D" id="1.10.10.10">
    <property type="entry name" value="Winged helix-like DNA-binding domain superfamily/Winged helix DNA-binding domain"/>
    <property type="match status" value="1"/>
</dbReference>
<keyword evidence="3 4" id="KW-0238">DNA-binding</keyword>
<feature type="DNA-binding region" description="OmpR/PhoB-type" evidence="4">
    <location>
        <begin position="6"/>
        <end position="101"/>
    </location>
</feature>
<name>A0ABS7MAM8_9SPHN</name>
<dbReference type="RefSeq" id="WP_222135658.1">
    <property type="nucleotide sequence ID" value="NZ_JAILXK010000001.1"/>
</dbReference>
<dbReference type="SMART" id="SM00862">
    <property type="entry name" value="Trans_reg_C"/>
    <property type="match status" value="1"/>
</dbReference>
<dbReference type="PROSITE" id="PS51755">
    <property type="entry name" value="OMPR_PHOB"/>
    <property type="match status" value="1"/>
</dbReference>
<keyword evidence="5" id="KW-0812">Transmembrane</keyword>
<evidence type="ECO:0000259" key="6">
    <source>
        <dbReference type="PROSITE" id="PS51755"/>
    </source>
</evidence>
<dbReference type="SMART" id="SM00028">
    <property type="entry name" value="TPR"/>
    <property type="match status" value="4"/>
</dbReference>
<dbReference type="SUPFAM" id="SSF46894">
    <property type="entry name" value="C-terminal effector domain of the bipartite response regulators"/>
    <property type="match status" value="1"/>
</dbReference>
<protein>
    <submittedName>
        <fullName evidence="7">Tetratricopeptide repeat protein</fullName>
    </submittedName>
</protein>
<dbReference type="PANTHER" id="PTHR45641">
    <property type="entry name" value="TETRATRICOPEPTIDE REPEAT PROTEIN (AFU_ORTHOLOGUE AFUA_6G03870)"/>
    <property type="match status" value="1"/>
</dbReference>
<keyword evidence="8" id="KW-1185">Reference proteome</keyword>
<sequence length="601" mass="66510">MFQAEQRCCSFHSIRFIPDVRLVRSADEDILLDRSSCAIFALLLERCGEEVSKDELLEAGWTGRIVHENSLAKAIGRLRHALGKDKDRLETVFGRGYTLVGEAVWQGVDSAPAAVPTRSTVMAPRRIVDRFVSAARSWRGMAVLSGAILLIAALLLSGLWAPKTNAGRSAEAEALVAYVSNDLIAATDPYSLNERDPKLRNVVERIALSMDTRFADHPASLVSLHQMVANAVSGWGEYGRAVRHLDAARDYAERYLPASDPVFVKIDTDLCQQLRLAGLTKRGERVCLRALSGAEVRDRASLPRARVNRAKMAFEIGDYAAARATLRQTIAVPADLDPNLLADAYWFLGLSERKLARFPAADEALRAHIAMREEQYGADHPLTGWAYSDYGDLLVDAGRYDDGLKALEKAQTIFDARLGSDHLESQSPKYSVALVHAARGDRHKARDIFVSMLAIFREKLGSDHFWTLYTMTELADVEAELGDIDAAAKLVIEAQKNAERLLYGRPGKEGWFRLRWAEILTKIDHKEAAATELRRSQTALRSSFGSAHPWHARSLCAAARLAKPDAATRQARACLETLQRADVPPEYPVLIEAERMVLASS</sequence>
<evidence type="ECO:0000256" key="3">
    <source>
        <dbReference type="ARBA" id="ARBA00023125"/>
    </source>
</evidence>
<dbReference type="InterPro" id="IPR011990">
    <property type="entry name" value="TPR-like_helical_dom_sf"/>
</dbReference>
<dbReference type="InterPro" id="IPR016032">
    <property type="entry name" value="Sig_transdc_resp-reg_C-effctor"/>
</dbReference>
<reference evidence="7" key="1">
    <citation type="submission" date="2021-08" db="EMBL/GenBank/DDBJ databases">
        <title>Sphingopyxis panaciterrulae sp. nov., isolated from the surface water of the Yellow Sea.</title>
        <authorList>
            <person name="Gao Z."/>
            <person name="Zhang D."/>
            <person name="Zhang A."/>
        </authorList>
    </citation>
    <scope>NUCLEOTIDE SEQUENCE</scope>
    <source>
        <strain evidence="7">XHP0097</strain>
    </source>
</reference>
<keyword evidence="5" id="KW-1133">Transmembrane helix</keyword>
<evidence type="ECO:0000256" key="1">
    <source>
        <dbReference type="ARBA" id="ARBA00022737"/>
    </source>
</evidence>
<feature type="domain" description="OmpR/PhoB-type" evidence="6">
    <location>
        <begin position="6"/>
        <end position="101"/>
    </location>
</feature>
<dbReference type="InterPro" id="IPR001867">
    <property type="entry name" value="OmpR/PhoB-type_DNA-bd"/>
</dbReference>
<keyword evidence="2" id="KW-0802">TPR repeat</keyword>
<dbReference type="SUPFAM" id="SSF48452">
    <property type="entry name" value="TPR-like"/>
    <property type="match status" value="3"/>
</dbReference>